<dbReference type="PANTHER" id="PTHR33164:SF106">
    <property type="entry name" value="TRANSCRIPTIONAL REGULATORY PROTEIN"/>
    <property type="match status" value="1"/>
</dbReference>
<dbReference type="InterPro" id="IPR036390">
    <property type="entry name" value="WH_DNA-bd_sf"/>
</dbReference>
<dbReference type="Proteomes" id="UP001501116">
    <property type="component" value="Unassembled WGS sequence"/>
</dbReference>
<comment type="caution">
    <text evidence="2">The sequence shown here is derived from an EMBL/GenBank/DDBJ whole genome shotgun (WGS) entry which is preliminary data.</text>
</comment>
<organism evidence="2 3">
    <name type="scientific">Amycolatopsis minnesotensis</name>
    <dbReference type="NCBI Taxonomy" id="337894"/>
    <lineage>
        <taxon>Bacteria</taxon>
        <taxon>Bacillati</taxon>
        <taxon>Actinomycetota</taxon>
        <taxon>Actinomycetes</taxon>
        <taxon>Pseudonocardiales</taxon>
        <taxon>Pseudonocardiaceae</taxon>
        <taxon>Amycolatopsis</taxon>
    </lineage>
</organism>
<dbReference type="SUPFAM" id="SSF46785">
    <property type="entry name" value="Winged helix' DNA-binding domain"/>
    <property type="match status" value="1"/>
</dbReference>
<name>A0ABN2Q1K1_9PSEU</name>
<dbReference type="InterPro" id="IPR036388">
    <property type="entry name" value="WH-like_DNA-bd_sf"/>
</dbReference>
<feature type="domain" description="HTH marR-type" evidence="1">
    <location>
        <begin position="12"/>
        <end position="149"/>
    </location>
</feature>
<dbReference type="Pfam" id="PF12802">
    <property type="entry name" value="MarR_2"/>
    <property type="match status" value="1"/>
</dbReference>
<dbReference type="InterPro" id="IPR000835">
    <property type="entry name" value="HTH_MarR-typ"/>
</dbReference>
<evidence type="ECO:0000313" key="3">
    <source>
        <dbReference type="Proteomes" id="UP001501116"/>
    </source>
</evidence>
<dbReference type="PROSITE" id="PS50995">
    <property type="entry name" value="HTH_MARR_2"/>
    <property type="match status" value="1"/>
</dbReference>
<gene>
    <name evidence="2" type="ORF">GCM10009754_04810</name>
</gene>
<sequence length="161" mass="17991">MSVAEDKSYPVSDDVLARFAELSRRTGTLTTLRRARIAERMGISGTDSRTLDLLDEAGEPLTAGRIAELTGLSTGAVTGVVDRLERGGFVRRVRDRQDRRKVLVESLPAERERFAPLFESAVTGLASTLEKFSPAEREIIERFHREMIEGLRNETWDTRGA</sequence>
<dbReference type="EMBL" id="BAAANN010000002">
    <property type="protein sequence ID" value="GAA1940598.1"/>
    <property type="molecule type" value="Genomic_DNA"/>
</dbReference>
<evidence type="ECO:0000259" key="1">
    <source>
        <dbReference type="PROSITE" id="PS50995"/>
    </source>
</evidence>
<dbReference type="PANTHER" id="PTHR33164">
    <property type="entry name" value="TRANSCRIPTIONAL REGULATOR, MARR FAMILY"/>
    <property type="match status" value="1"/>
</dbReference>
<accession>A0ABN2Q1K1</accession>
<dbReference type="Gene3D" id="1.10.10.10">
    <property type="entry name" value="Winged helix-like DNA-binding domain superfamily/Winged helix DNA-binding domain"/>
    <property type="match status" value="1"/>
</dbReference>
<protein>
    <submittedName>
        <fullName evidence="2">MarR family transcriptional regulator</fullName>
    </submittedName>
</protein>
<evidence type="ECO:0000313" key="2">
    <source>
        <dbReference type="EMBL" id="GAA1940598.1"/>
    </source>
</evidence>
<keyword evidence="3" id="KW-1185">Reference proteome</keyword>
<dbReference type="SMART" id="SM00347">
    <property type="entry name" value="HTH_MARR"/>
    <property type="match status" value="1"/>
</dbReference>
<dbReference type="RefSeq" id="WP_344412844.1">
    <property type="nucleotide sequence ID" value="NZ_BAAANN010000002.1"/>
</dbReference>
<reference evidence="2 3" key="1">
    <citation type="journal article" date="2019" name="Int. J. Syst. Evol. Microbiol.">
        <title>The Global Catalogue of Microorganisms (GCM) 10K type strain sequencing project: providing services to taxonomists for standard genome sequencing and annotation.</title>
        <authorList>
            <consortium name="The Broad Institute Genomics Platform"/>
            <consortium name="The Broad Institute Genome Sequencing Center for Infectious Disease"/>
            <person name="Wu L."/>
            <person name="Ma J."/>
        </authorList>
    </citation>
    <scope>NUCLEOTIDE SEQUENCE [LARGE SCALE GENOMIC DNA]</scope>
    <source>
        <strain evidence="2 3">JCM 14545</strain>
    </source>
</reference>
<dbReference type="InterPro" id="IPR039422">
    <property type="entry name" value="MarR/SlyA-like"/>
</dbReference>
<proteinExistence type="predicted"/>